<keyword evidence="1" id="KW-0175">Coiled coil</keyword>
<evidence type="ECO:0000256" key="1">
    <source>
        <dbReference type="SAM" id="Coils"/>
    </source>
</evidence>
<evidence type="ECO:0000313" key="3">
    <source>
        <dbReference type="EMBL" id="GFH61654.1"/>
    </source>
</evidence>
<feature type="coiled-coil region" evidence="1">
    <location>
        <begin position="186"/>
        <end position="213"/>
    </location>
</feature>
<evidence type="ECO:0000256" key="2">
    <source>
        <dbReference type="SAM" id="MobiDB-lite"/>
    </source>
</evidence>
<comment type="caution">
    <text evidence="3">The sequence shown here is derived from an EMBL/GenBank/DDBJ whole genome shotgun (WGS) entry which is preliminary data.</text>
</comment>
<organism evidence="3 4">
    <name type="scientific">Chaetoceros tenuissimus</name>
    <dbReference type="NCBI Taxonomy" id="426638"/>
    <lineage>
        <taxon>Eukaryota</taxon>
        <taxon>Sar</taxon>
        <taxon>Stramenopiles</taxon>
        <taxon>Ochrophyta</taxon>
        <taxon>Bacillariophyta</taxon>
        <taxon>Coscinodiscophyceae</taxon>
        <taxon>Chaetocerotophycidae</taxon>
        <taxon>Chaetocerotales</taxon>
        <taxon>Chaetocerotaceae</taxon>
        <taxon>Chaetoceros</taxon>
    </lineage>
</organism>
<protein>
    <submittedName>
        <fullName evidence="3">Uncharacterized protein</fullName>
    </submittedName>
</protein>
<proteinExistence type="predicted"/>
<sequence length="215" mass="24955">MPASALTIPIDHKRHLAQSYMLNHFQNGNGFFQSREGLVTHQSRPIHSRLFQKVDDNEDEKDDSIANDKKKRSFSRAGGRSQSWTKRLIPTKTQPISNNNKDDKFNWIKTILPLALILFLAKGIFFPNLSNSSVVYYSSTVYERSYYNQDGQLERVRKENVKSNVPSMITDQRFLRGTNVEQYGSEDETDSILRSLDRELDQLDREIDAIYGRLY</sequence>
<feature type="compositionally biased region" description="Polar residues" evidence="2">
    <location>
        <begin position="80"/>
        <end position="96"/>
    </location>
</feature>
<dbReference type="Proteomes" id="UP001054902">
    <property type="component" value="Unassembled WGS sequence"/>
</dbReference>
<evidence type="ECO:0000313" key="4">
    <source>
        <dbReference type="Proteomes" id="UP001054902"/>
    </source>
</evidence>
<accession>A0AAD3HFW1</accession>
<gene>
    <name evidence="3" type="ORF">CTEN210_18130</name>
</gene>
<dbReference type="EMBL" id="BLLK01000074">
    <property type="protein sequence ID" value="GFH61654.1"/>
    <property type="molecule type" value="Genomic_DNA"/>
</dbReference>
<name>A0AAD3HFW1_9STRA</name>
<feature type="region of interest" description="Disordered" evidence="2">
    <location>
        <begin position="49"/>
        <end position="96"/>
    </location>
</feature>
<reference evidence="3 4" key="1">
    <citation type="journal article" date="2021" name="Sci. Rep.">
        <title>The genome of the diatom Chaetoceros tenuissimus carries an ancient integrated fragment of an extant virus.</title>
        <authorList>
            <person name="Hongo Y."/>
            <person name="Kimura K."/>
            <person name="Takaki Y."/>
            <person name="Yoshida Y."/>
            <person name="Baba S."/>
            <person name="Kobayashi G."/>
            <person name="Nagasaki K."/>
            <person name="Hano T."/>
            <person name="Tomaru Y."/>
        </authorList>
    </citation>
    <scope>NUCLEOTIDE SEQUENCE [LARGE SCALE GENOMIC DNA]</scope>
    <source>
        <strain evidence="3 4">NIES-3715</strain>
    </source>
</reference>
<dbReference type="AlphaFoldDB" id="A0AAD3HFW1"/>
<keyword evidence="4" id="KW-1185">Reference proteome</keyword>